<evidence type="ECO:0000313" key="3">
    <source>
        <dbReference type="Proteomes" id="UP000199444"/>
    </source>
</evidence>
<dbReference type="RefSeq" id="WP_092492139.1">
    <property type="nucleotide sequence ID" value="NZ_FNKD01000001.1"/>
</dbReference>
<feature type="transmembrane region" description="Helical" evidence="1">
    <location>
        <begin position="264"/>
        <end position="284"/>
    </location>
</feature>
<evidence type="ECO:0008006" key="4">
    <source>
        <dbReference type="Google" id="ProtNLM"/>
    </source>
</evidence>
<feature type="transmembrane region" description="Helical" evidence="1">
    <location>
        <begin position="35"/>
        <end position="51"/>
    </location>
</feature>
<evidence type="ECO:0000313" key="2">
    <source>
        <dbReference type="EMBL" id="SDQ28916.1"/>
    </source>
</evidence>
<protein>
    <recommendedName>
        <fullName evidence="4">DUF4129 domain-containing protein</fullName>
    </recommendedName>
</protein>
<dbReference type="AlphaFoldDB" id="A0A1H0ZPG4"/>
<reference evidence="2 3" key="1">
    <citation type="submission" date="2016-10" db="EMBL/GenBank/DDBJ databases">
        <authorList>
            <person name="de Groot N.N."/>
        </authorList>
    </citation>
    <scope>NUCLEOTIDE SEQUENCE [LARGE SCALE GENOMIC DNA]</scope>
    <source>
        <strain evidence="2 3">CGMCC 1.10449</strain>
    </source>
</reference>
<keyword evidence="1" id="KW-0812">Transmembrane</keyword>
<sequence>MDNNNRIVKFMQLFSESIMFYFILIPIFTFTQDPYPFWSYLLITGLTLISLDISLRMIKNYAVYVPVIALAFSFMNYIFSYPMLTIALWLGFITWRYAHTERNGPSDNQFTILTLTFVMFFLEFMFINHPNLIWFGILQFIIILCGYWLKLMNNMEKHSKLKTILTFSTFGILLLAGGIITYGLYPLTKGLISFILSGVGFLFQYIVFGIVNMANFLGLDFRFLLNLVDEKTFDQATSSFKENMDELDEMANTDSSYDGGMEIINWWTIIIALALLILIAIFLFRKKVVQENVPDGKQSSISIVTPLMSSPDSNNGLRKYFSSWKTVNPLRRKVLKLEQRAYTNGLGRQPSETIEEWFSRLHINPSYLDLYQKIRYGDKNLTHKEKERFIHLLDELMSKI</sequence>
<gene>
    <name evidence="2" type="ORF">SAMN05216231_1339</name>
</gene>
<accession>A0A1H0ZPG4</accession>
<dbReference type="EMBL" id="FNKD01000001">
    <property type="protein sequence ID" value="SDQ28916.1"/>
    <property type="molecule type" value="Genomic_DNA"/>
</dbReference>
<organism evidence="2 3">
    <name type="scientific">Virgibacillus salinus</name>
    <dbReference type="NCBI Taxonomy" id="553311"/>
    <lineage>
        <taxon>Bacteria</taxon>
        <taxon>Bacillati</taxon>
        <taxon>Bacillota</taxon>
        <taxon>Bacilli</taxon>
        <taxon>Bacillales</taxon>
        <taxon>Bacillaceae</taxon>
        <taxon>Virgibacillus</taxon>
    </lineage>
</organism>
<evidence type="ECO:0000256" key="1">
    <source>
        <dbReference type="SAM" id="Phobius"/>
    </source>
</evidence>
<keyword evidence="1" id="KW-1133">Transmembrane helix</keyword>
<keyword evidence="3" id="KW-1185">Reference proteome</keyword>
<feature type="transmembrane region" description="Helical" evidence="1">
    <location>
        <begin position="164"/>
        <end position="185"/>
    </location>
</feature>
<dbReference type="Proteomes" id="UP000199444">
    <property type="component" value="Unassembled WGS sequence"/>
</dbReference>
<proteinExistence type="predicted"/>
<dbReference type="STRING" id="553311.SAMN05216231_1339"/>
<keyword evidence="1" id="KW-0472">Membrane</keyword>
<feature type="transmembrane region" description="Helical" evidence="1">
    <location>
        <begin position="110"/>
        <end position="127"/>
    </location>
</feature>
<feature type="transmembrane region" description="Helical" evidence="1">
    <location>
        <begin position="191"/>
        <end position="214"/>
    </location>
</feature>
<feature type="transmembrane region" description="Helical" evidence="1">
    <location>
        <begin position="7"/>
        <end position="29"/>
    </location>
</feature>
<feature type="transmembrane region" description="Helical" evidence="1">
    <location>
        <begin position="133"/>
        <end position="152"/>
    </location>
</feature>
<name>A0A1H0ZPG4_9BACI</name>